<dbReference type="EMBL" id="CP011097">
    <property type="protein sequence ID" value="AJZ76000.1"/>
    <property type="molecule type" value="Genomic_DNA"/>
</dbReference>
<dbReference type="OrthoDB" id="9921at2157"/>
<keyword evidence="3" id="KW-1133">Transmembrane helix</keyword>
<sequence length="151" mass="17135">MGYLRNHLATVVTGCFAVSLTGLYFYMPAALHQLLLVSAIVTWFLVFICWMAQKSADWTTKHGGHSHPHTEHVHTEKKSSTKLVSNVSVEELNKFRETFTAELNELKDEVKLKDNEITRMRQEIANLETLVQIEALKAELANLKAIAAKRK</sequence>
<keyword evidence="3" id="KW-0472">Membrane</keyword>
<evidence type="ECO:0000313" key="5">
    <source>
        <dbReference type="Proteomes" id="UP000266745"/>
    </source>
</evidence>
<name>A0A3G1B2Y3_9ARCH</name>
<dbReference type="KEGG" id="tah:SU86_006040"/>
<dbReference type="RefSeq" id="WP_048188897.1">
    <property type="nucleotide sequence ID" value="NZ_CP011097.1"/>
</dbReference>
<evidence type="ECO:0000256" key="2">
    <source>
        <dbReference type="SAM" id="MobiDB-lite"/>
    </source>
</evidence>
<feature type="region of interest" description="Disordered" evidence="2">
    <location>
        <begin position="60"/>
        <end position="80"/>
    </location>
</feature>
<keyword evidence="3" id="KW-0812">Transmembrane</keyword>
<keyword evidence="5" id="KW-1185">Reference proteome</keyword>
<dbReference type="STRING" id="1603555.SU86_006040"/>
<evidence type="ECO:0000256" key="3">
    <source>
        <dbReference type="SAM" id="Phobius"/>
    </source>
</evidence>
<feature type="compositionally biased region" description="Basic and acidic residues" evidence="2">
    <location>
        <begin position="68"/>
        <end position="79"/>
    </location>
</feature>
<feature type="transmembrane region" description="Helical" evidence="3">
    <location>
        <begin position="7"/>
        <end position="27"/>
    </location>
</feature>
<accession>A0A3G1B2Y3</accession>
<evidence type="ECO:0000256" key="1">
    <source>
        <dbReference type="SAM" id="Coils"/>
    </source>
</evidence>
<organism evidence="4 5">
    <name type="scientific">Candidatus Nitrosotenuis cloacae</name>
    <dbReference type="NCBI Taxonomy" id="1603555"/>
    <lineage>
        <taxon>Archaea</taxon>
        <taxon>Nitrososphaerota</taxon>
        <taxon>Candidatus Nitrosotenuis</taxon>
    </lineage>
</organism>
<reference evidence="4 5" key="1">
    <citation type="journal article" date="2016" name="Sci. Rep.">
        <title>A novel ammonia-oxidizing archaeon from wastewater treatment plant: Its enrichment, physiological and genomic characteristics.</title>
        <authorList>
            <person name="Li Y."/>
            <person name="Ding K."/>
            <person name="Wen X."/>
            <person name="Zhang B."/>
            <person name="Shen B."/>
            <person name="Yang Y."/>
        </authorList>
    </citation>
    <scope>NUCLEOTIDE SEQUENCE [LARGE SCALE GENOMIC DNA]</scope>
    <source>
        <strain evidence="4 5">SAT1</strain>
    </source>
</reference>
<feature type="transmembrane region" description="Helical" evidence="3">
    <location>
        <begin position="33"/>
        <end position="52"/>
    </location>
</feature>
<keyword evidence="1" id="KW-0175">Coiled coil</keyword>
<protein>
    <submittedName>
        <fullName evidence="4">Uncharacterized protein</fullName>
    </submittedName>
</protein>
<dbReference type="GeneID" id="24875960"/>
<feature type="coiled-coil region" evidence="1">
    <location>
        <begin position="89"/>
        <end position="130"/>
    </location>
</feature>
<evidence type="ECO:0000313" key="4">
    <source>
        <dbReference type="EMBL" id="AJZ76000.1"/>
    </source>
</evidence>
<proteinExistence type="predicted"/>
<dbReference type="AlphaFoldDB" id="A0A3G1B2Y3"/>
<gene>
    <name evidence="4" type="ORF">SU86_006040</name>
</gene>
<dbReference type="Proteomes" id="UP000266745">
    <property type="component" value="Chromosome"/>
</dbReference>